<feature type="transmembrane region" description="Helical" evidence="1">
    <location>
        <begin position="89"/>
        <end position="108"/>
    </location>
</feature>
<dbReference type="AlphaFoldDB" id="A0A7W5ZG10"/>
<feature type="transmembrane region" description="Helical" evidence="1">
    <location>
        <begin position="261"/>
        <end position="282"/>
    </location>
</feature>
<evidence type="ECO:0000256" key="1">
    <source>
        <dbReference type="SAM" id="Phobius"/>
    </source>
</evidence>
<evidence type="ECO:0000313" key="3">
    <source>
        <dbReference type="Proteomes" id="UP000541352"/>
    </source>
</evidence>
<name>A0A7W5ZG10_9BACT</name>
<feature type="transmembrane region" description="Helical" evidence="1">
    <location>
        <begin position="294"/>
        <end position="315"/>
    </location>
</feature>
<gene>
    <name evidence="2" type="ORF">FHS57_000417</name>
</gene>
<feature type="transmembrane region" description="Helical" evidence="1">
    <location>
        <begin position="114"/>
        <end position="131"/>
    </location>
</feature>
<accession>A0A7W5ZG10</accession>
<dbReference type="EMBL" id="JACIBY010000001">
    <property type="protein sequence ID" value="MBB3836435.1"/>
    <property type="molecule type" value="Genomic_DNA"/>
</dbReference>
<dbReference type="Proteomes" id="UP000541352">
    <property type="component" value="Unassembled WGS sequence"/>
</dbReference>
<proteinExistence type="predicted"/>
<keyword evidence="1" id="KW-0812">Transmembrane</keyword>
<keyword evidence="1" id="KW-1133">Transmembrane helix</keyword>
<feature type="transmembrane region" description="Helical" evidence="1">
    <location>
        <begin position="138"/>
        <end position="157"/>
    </location>
</feature>
<feature type="transmembrane region" description="Helical" evidence="1">
    <location>
        <begin position="353"/>
        <end position="372"/>
    </location>
</feature>
<protein>
    <submittedName>
        <fullName evidence="2">Uncharacterized protein</fullName>
    </submittedName>
</protein>
<feature type="transmembrane region" description="Helical" evidence="1">
    <location>
        <begin position="6"/>
        <end position="23"/>
    </location>
</feature>
<sequence length="539" mass="62961">MNKRAIASLVVTMALIFAYYQLWNRYAINIPKWDDHALKATVLNFDKTESVGGKLYELYRQHNEHRIALTRLVTVIDYKIFGHINYEHLMFFGNLALLLIWWLLTRFFKPLQGAVWYALPIATFWFSLAFWENAFWGMAAVQNIWVVAWAMLTFWKLSRADAYWWWALPTAFMGLFTSGNGLFVMPLALGILLLQKRWKISLIWLAFSAFCILLYFWDYQRPPTDLSATGSIKEFIRGYLLFCGSLTESLPFGNFPTQMPVWFGALTIFVSFSMLLYILRSYWKRNFELDSFDYFYVGGVLFALGTALIVVYSRAGLGAEIMLTSRYKLYSALLLSFNVAYLTRLAHPRFREVMTMTFVVGAAYLFACNQHYHLYDTIQLRKYNVTSCFNWRNDGITSSAIYRAPSLFLENIPIPKDSVFKGQACLVKNNSLELFQSEYRLYDLRDGGLYIVLSNAQHQYVFPTWQARKHSFRNIFNYKHYFIKGSKAIVPPPSSDIKPGTYKVRWLHFDRQGKLYFEDAKCSVATFQPAQQQNIKTNW</sequence>
<comment type="caution">
    <text evidence="2">The sequence shown here is derived from an EMBL/GenBank/DDBJ whole genome shotgun (WGS) entry which is preliminary data.</text>
</comment>
<feature type="transmembrane region" description="Helical" evidence="1">
    <location>
        <begin position="163"/>
        <end position="193"/>
    </location>
</feature>
<organism evidence="2 3">
    <name type="scientific">Runella defluvii</name>
    <dbReference type="NCBI Taxonomy" id="370973"/>
    <lineage>
        <taxon>Bacteria</taxon>
        <taxon>Pseudomonadati</taxon>
        <taxon>Bacteroidota</taxon>
        <taxon>Cytophagia</taxon>
        <taxon>Cytophagales</taxon>
        <taxon>Spirosomataceae</taxon>
        <taxon>Runella</taxon>
    </lineage>
</organism>
<evidence type="ECO:0000313" key="2">
    <source>
        <dbReference type="EMBL" id="MBB3836435.1"/>
    </source>
</evidence>
<reference evidence="2 3" key="1">
    <citation type="submission" date="2020-08" db="EMBL/GenBank/DDBJ databases">
        <title>Genomic Encyclopedia of Type Strains, Phase IV (KMG-IV): sequencing the most valuable type-strain genomes for metagenomic binning, comparative biology and taxonomic classification.</title>
        <authorList>
            <person name="Goeker M."/>
        </authorList>
    </citation>
    <scope>NUCLEOTIDE SEQUENCE [LARGE SCALE GENOMIC DNA]</scope>
    <source>
        <strain evidence="2 3">DSM 17976</strain>
    </source>
</reference>
<feature type="transmembrane region" description="Helical" evidence="1">
    <location>
        <begin position="200"/>
        <end position="217"/>
    </location>
</feature>
<keyword evidence="3" id="KW-1185">Reference proteome</keyword>
<dbReference type="RefSeq" id="WP_183971189.1">
    <property type="nucleotide sequence ID" value="NZ_JACIBY010000001.1"/>
</dbReference>
<keyword evidence="1" id="KW-0472">Membrane</keyword>